<dbReference type="PANTHER" id="PTHR28575:SF1">
    <property type="entry name" value="MEIOSIS-SPECIFIC PROTEIN MEI4"/>
    <property type="match status" value="1"/>
</dbReference>
<dbReference type="InterPro" id="IPR025888">
    <property type="entry name" value="MEI4"/>
</dbReference>
<dbReference type="GO" id="GO:0042138">
    <property type="term" value="P:meiotic DNA double-strand break formation"/>
    <property type="evidence" value="ECO:0007669"/>
    <property type="project" value="InterPro"/>
</dbReference>
<feature type="compositionally biased region" description="Pro residues" evidence="3">
    <location>
        <begin position="110"/>
        <end position="123"/>
    </location>
</feature>
<name>A0A3Q0QTT4_AMPCI</name>
<accession>A0A3Q0QTT4</accession>
<keyword evidence="1" id="KW-0469">Meiosis</keyword>
<sequence length="354" mass="38912">TAGSTADAPEPSPRWRSGLAVAVAVIRNRPPGMSGRQHAEALGRELRLQDEGSKKKAEELQQEVLRLRQEVLIAKTTSAGTRSVGLSEELQPDCDSETPDLFQQNASPPAASPPAASPPPPVPSGHREEDALRPHVQFLQSLCALHRVEGRGRGLEALWFGRDGDAGSVLADTVCRLLDSVVAACRDPSVLGSHNLVLKACQVAARAMDLYCSQRLPSAELMRRVEEPLRELSRMLLHSDQPGRVSTGKAVRLEPDCYRFNLWPHLSKAQHGSVLDAFPVARYHNSCRLFGVLEELLQRPEVASRVEVGSERAVFLSHVEQRVFLLSDEFPLFSIRMWRIGGLLGSLNRQDGPE</sequence>
<protein>
    <submittedName>
        <fullName evidence="4">Meiosis-specific, MEI4 homolog (S. cerevisiae)</fullName>
    </submittedName>
</protein>
<evidence type="ECO:0000313" key="4">
    <source>
        <dbReference type="Ensembl" id="ENSACIP00000002959.1"/>
    </source>
</evidence>
<dbReference type="PANTHER" id="PTHR28575">
    <property type="entry name" value="MEIOSIS-SPECIFIC PROTEIN MEI4"/>
    <property type="match status" value="1"/>
</dbReference>
<evidence type="ECO:0000256" key="3">
    <source>
        <dbReference type="SAM" id="MobiDB-lite"/>
    </source>
</evidence>
<proteinExistence type="inferred from homology"/>
<reference evidence="4" key="2">
    <citation type="submission" date="2025-09" db="UniProtKB">
        <authorList>
            <consortium name="Ensembl"/>
        </authorList>
    </citation>
    <scope>IDENTIFICATION</scope>
</reference>
<reference evidence="4" key="1">
    <citation type="submission" date="2025-08" db="UniProtKB">
        <authorList>
            <consortium name="Ensembl"/>
        </authorList>
    </citation>
    <scope>IDENTIFICATION</scope>
</reference>
<dbReference type="Proteomes" id="UP000261340">
    <property type="component" value="Unplaced"/>
</dbReference>
<feature type="region of interest" description="Disordered" evidence="3">
    <location>
        <begin position="80"/>
        <end position="128"/>
    </location>
</feature>
<dbReference type="AlphaFoldDB" id="A0A3Q0QTT4"/>
<dbReference type="STRING" id="61819.ENSACIP00000002959"/>
<dbReference type="GO" id="GO:0006310">
    <property type="term" value="P:DNA recombination"/>
    <property type="evidence" value="ECO:0007669"/>
    <property type="project" value="InterPro"/>
</dbReference>
<evidence type="ECO:0000313" key="5">
    <source>
        <dbReference type="Proteomes" id="UP000261340"/>
    </source>
</evidence>
<organism evidence="4 5">
    <name type="scientific">Amphilophus citrinellus</name>
    <name type="common">Midas cichlid</name>
    <name type="synonym">Cichlasoma citrinellum</name>
    <dbReference type="NCBI Taxonomy" id="61819"/>
    <lineage>
        <taxon>Eukaryota</taxon>
        <taxon>Metazoa</taxon>
        <taxon>Chordata</taxon>
        <taxon>Craniata</taxon>
        <taxon>Vertebrata</taxon>
        <taxon>Euteleostomi</taxon>
        <taxon>Actinopterygii</taxon>
        <taxon>Neopterygii</taxon>
        <taxon>Teleostei</taxon>
        <taxon>Neoteleostei</taxon>
        <taxon>Acanthomorphata</taxon>
        <taxon>Ovalentaria</taxon>
        <taxon>Cichlomorphae</taxon>
        <taxon>Cichliformes</taxon>
        <taxon>Cichlidae</taxon>
        <taxon>New World cichlids</taxon>
        <taxon>Cichlasomatinae</taxon>
        <taxon>Heroini</taxon>
        <taxon>Amphilophus</taxon>
    </lineage>
</organism>
<dbReference type="Pfam" id="PF13971">
    <property type="entry name" value="Mei4"/>
    <property type="match status" value="1"/>
</dbReference>
<dbReference type="GO" id="GO:0007283">
    <property type="term" value="P:spermatogenesis"/>
    <property type="evidence" value="ECO:0007669"/>
    <property type="project" value="TreeGrafter"/>
</dbReference>
<dbReference type="GeneTree" id="ENSGT00390000013856"/>
<feature type="compositionally biased region" description="Basic and acidic residues" evidence="3">
    <location>
        <begin position="37"/>
        <end position="58"/>
    </location>
</feature>
<evidence type="ECO:0000256" key="2">
    <source>
        <dbReference type="ARBA" id="ARBA00093453"/>
    </source>
</evidence>
<keyword evidence="5" id="KW-1185">Reference proteome</keyword>
<dbReference type="OMA" id="MYDITQY"/>
<comment type="similarity">
    <text evidence="2">Belongs to the MEI4L family.</text>
</comment>
<dbReference type="Ensembl" id="ENSACIT00000003058.1">
    <property type="protein sequence ID" value="ENSACIP00000002959.1"/>
    <property type="gene ID" value="ENSACIG00000002363.1"/>
</dbReference>
<feature type="region of interest" description="Disordered" evidence="3">
    <location>
        <begin position="28"/>
        <end position="58"/>
    </location>
</feature>
<evidence type="ECO:0000256" key="1">
    <source>
        <dbReference type="ARBA" id="ARBA00023254"/>
    </source>
</evidence>
<dbReference type="GO" id="GO:0007129">
    <property type="term" value="P:homologous chromosome pairing at meiosis"/>
    <property type="evidence" value="ECO:0007669"/>
    <property type="project" value="TreeGrafter"/>
</dbReference>
<dbReference type="GO" id="GO:0048477">
    <property type="term" value="P:oogenesis"/>
    <property type="evidence" value="ECO:0007669"/>
    <property type="project" value="TreeGrafter"/>
</dbReference>
<dbReference type="GO" id="GO:0000800">
    <property type="term" value="C:lateral element"/>
    <property type="evidence" value="ECO:0007669"/>
    <property type="project" value="TreeGrafter"/>
</dbReference>